<dbReference type="GO" id="GO:0005737">
    <property type="term" value="C:cytoplasm"/>
    <property type="evidence" value="ECO:0007669"/>
    <property type="project" value="UniProtKB-ARBA"/>
</dbReference>
<dbReference type="Pfam" id="PF00588">
    <property type="entry name" value="SpoU_methylase"/>
    <property type="match status" value="1"/>
</dbReference>
<dbReference type="GO" id="GO:0003723">
    <property type="term" value="F:RNA binding"/>
    <property type="evidence" value="ECO:0007669"/>
    <property type="project" value="InterPro"/>
</dbReference>
<dbReference type="Pfam" id="PF22435">
    <property type="entry name" value="MRM3-like_sub_bind"/>
    <property type="match status" value="1"/>
</dbReference>
<dbReference type="GO" id="GO:0006396">
    <property type="term" value="P:RNA processing"/>
    <property type="evidence" value="ECO:0007669"/>
    <property type="project" value="InterPro"/>
</dbReference>
<evidence type="ECO:0000256" key="2">
    <source>
        <dbReference type="ARBA" id="ARBA00022603"/>
    </source>
</evidence>
<dbReference type="Proteomes" id="UP000298429">
    <property type="component" value="Unassembled WGS sequence"/>
</dbReference>
<evidence type="ECO:0000313" key="5">
    <source>
        <dbReference type="EMBL" id="TGM01016.1"/>
    </source>
</evidence>
<dbReference type="CDD" id="cd18104">
    <property type="entry name" value="SpoU-like_RNA-MTase"/>
    <property type="match status" value="1"/>
</dbReference>
<dbReference type="AlphaFoldDB" id="A0A5F2B621"/>
<evidence type="ECO:0000256" key="1">
    <source>
        <dbReference type="ARBA" id="ARBA00007228"/>
    </source>
</evidence>
<keyword evidence="2 5" id="KW-0489">Methyltransferase</keyword>
<dbReference type="SUPFAM" id="SSF55315">
    <property type="entry name" value="L30e-like"/>
    <property type="match status" value="1"/>
</dbReference>
<dbReference type="SUPFAM" id="SSF75217">
    <property type="entry name" value="alpha/beta knot"/>
    <property type="match status" value="1"/>
</dbReference>
<dbReference type="InterPro" id="IPR013123">
    <property type="entry name" value="SpoU_subst-bd"/>
</dbReference>
<dbReference type="Gene3D" id="3.30.1330.30">
    <property type="match status" value="1"/>
</dbReference>
<evidence type="ECO:0000256" key="3">
    <source>
        <dbReference type="ARBA" id="ARBA00022679"/>
    </source>
</evidence>
<dbReference type="PANTHER" id="PTHR43191:SF2">
    <property type="entry name" value="RRNA METHYLTRANSFERASE 3, MITOCHONDRIAL"/>
    <property type="match status" value="1"/>
</dbReference>
<organism evidence="5 6">
    <name type="scientific">Leptospira barantonii</name>
    <dbReference type="NCBI Taxonomy" id="2023184"/>
    <lineage>
        <taxon>Bacteria</taxon>
        <taxon>Pseudomonadati</taxon>
        <taxon>Spirochaetota</taxon>
        <taxon>Spirochaetia</taxon>
        <taxon>Leptospirales</taxon>
        <taxon>Leptospiraceae</taxon>
        <taxon>Leptospira</taxon>
    </lineage>
</organism>
<protein>
    <submittedName>
        <fullName evidence="5">RNA methyltransferase</fullName>
    </submittedName>
</protein>
<dbReference type="SMART" id="SM00967">
    <property type="entry name" value="SpoU_sub_bind"/>
    <property type="match status" value="1"/>
</dbReference>
<evidence type="ECO:0000313" key="6">
    <source>
        <dbReference type="Proteomes" id="UP000298429"/>
    </source>
</evidence>
<evidence type="ECO:0000259" key="4">
    <source>
        <dbReference type="SMART" id="SM00967"/>
    </source>
</evidence>
<dbReference type="InterPro" id="IPR029026">
    <property type="entry name" value="tRNA_m1G_MTases_N"/>
</dbReference>
<dbReference type="EMBL" id="RQGN01000053">
    <property type="protein sequence ID" value="TGM01016.1"/>
    <property type="molecule type" value="Genomic_DNA"/>
</dbReference>
<feature type="domain" description="RNA 2-O ribose methyltransferase substrate binding" evidence="4">
    <location>
        <begin position="49"/>
        <end position="123"/>
    </location>
</feature>
<keyword evidence="3 5" id="KW-0808">Transferase</keyword>
<name>A0A5F2B621_9LEPT</name>
<sequence length="290" mass="32560">MYLCIGETFALNEEKDIAFLEITSFSNEKLKNISNLKEKKHRESSGLFFIEGYREILRAQKSGKVRFQNLLYSPECFLGENEFSLIRSIGAKNIRVPKKVFEKISYRDRPDGLIATAQFFATDLDTFQKESTTFKNSKPILVIEGVEKPGNLGTILRTSEGAGFHTVLVADPRLDLFNPNVIRASTGALFTLDVYLGETAAIYDILKKNDYRTLAVTPEAKKLYFDCDLKGKIALVFGSEQYGLSPYARSHSDEYLSLPMFGEADSLNLAMSAGIVMYEVIRQGHGSIQK</sequence>
<dbReference type="PANTHER" id="PTHR43191">
    <property type="entry name" value="RRNA METHYLTRANSFERASE 3"/>
    <property type="match status" value="1"/>
</dbReference>
<dbReference type="OrthoDB" id="9794400at2"/>
<accession>A0A5F2B621</accession>
<dbReference type="Gene3D" id="3.40.1280.10">
    <property type="match status" value="1"/>
</dbReference>
<comment type="similarity">
    <text evidence="1">Belongs to the class IV-like SAM-binding methyltransferase superfamily. RNA methyltransferase TrmH family.</text>
</comment>
<dbReference type="GO" id="GO:0032259">
    <property type="term" value="P:methylation"/>
    <property type="evidence" value="ECO:0007669"/>
    <property type="project" value="UniProtKB-KW"/>
</dbReference>
<dbReference type="InterPro" id="IPR053888">
    <property type="entry name" value="MRM3-like_sub_bind"/>
</dbReference>
<proteinExistence type="inferred from homology"/>
<dbReference type="RefSeq" id="WP_135671080.1">
    <property type="nucleotide sequence ID" value="NZ_RQGN01000053.1"/>
</dbReference>
<dbReference type="InterPro" id="IPR051259">
    <property type="entry name" value="rRNA_Methyltransferase"/>
</dbReference>
<gene>
    <name evidence="5" type="ORF">EHQ76_11260</name>
</gene>
<dbReference type="GO" id="GO:0008173">
    <property type="term" value="F:RNA methyltransferase activity"/>
    <property type="evidence" value="ECO:0007669"/>
    <property type="project" value="InterPro"/>
</dbReference>
<dbReference type="InterPro" id="IPR001537">
    <property type="entry name" value="SpoU_MeTrfase"/>
</dbReference>
<dbReference type="InterPro" id="IPR029028">
    <property type="entry name" value="Alpha/beta_knot_MTases"/>
</dbReference>
<reference evidence="5 6" key="1">
    <citation type="journal article" date="2019" name="PLoS Negl. Trop. Dis.">
        <title>Revisiting the worldwide diversity of Leptospira species in the environment.</title>
        <authorList>
            <person name="Vincent A.T."/>
            <person name="Schiettekatte O."/>
            <person name="Bourhy P."/>
            <person name="Veyrier F.J."/>
            <person name="Picardeau M."/>
        </authorList>
    </citation>
    <scope>NUCLEOTIDE SEQUENCE [LARGE SCALE GENOMIC DNA]</scope>
    <source>
        <strain evidence="5 6">201702444</strain>
    </source>
</reference>
<comment type="caution">
    <text evidence="5">The sequence shown here is derived from an EMBL/GenBank/DDBJ whole genome shotgun (WGS) entry which is preliminary data.</text>
</comment>
<dbReference type="InterPro" id="IPR029064">
    <property type="entry name" value="Ribosomal_eL30-like_sf"/>
</dbReference>